<evidence type="ECO:0000313" key="3">
    <source>
        <dbReference type="Proteomes" id="UP000499080"/>
    </source>
</evidence>
<dbReference type="Proteomes" id="UP000499080">
    <property type="component" value="Unassembled WGS sequence"/>
</dbReference>
<dbReference type="PANTHER" id="PTHR32026">
    <property type="entry name" value="METHYLTRANSFERASE-LIKE PROTEIN 24"/>
    <property type="match status" value="1"/>
</dbReference>
<proteinExistence type="predicted"/>
<dbReference type="OrthoDB" id="7456008at2759"/>
<dbReference type="AlphaFoldDB" id="A0A4Y2H0E2"/>
<comment type="caution">
    <text evidence="2">The sequence shown here is derived from an EMBL/GenBank/DDBJ whole genome shotgun (WGS) entry which is preliminary data.</text>
</comment>
<gene>
    <name evidence="2" type="ORF">AVEN_199703_1</name>
</gene>
<dbReference type="InterPro" id="IPR026913">
    <property type="entry name" value="METTL24"/>
</dbReference>
<evidence type="ECO:0000256" key="1">
    <source>
        <dbReference type="SAM" id="MobiDB-lite"/>
    </source>
</evidence>
<protein>
    <submittedName>
        <fullName evidence="2">Uncharacterized protein</fullName>
    </submittedName>
</protein>
<evidence type="ECO:0000313" key="2">
    <source>
        <dbReference type="EMBL" id="GBM58218.1"/>
    </source>
</evidence>
<dbReference type="EMBL" id="BGPR01001626">
    <property type="protein sequence ID" value="GBM58218.1"/>
    <property type="molecule type" value="Genomic_DNA"/>
</dbReference>
<keyword evidence="3" id="KW-1185">Reference proteome</keyword>
<accession>A0A4Y2H0E2</accession>
<dbReference type="PANTHER" id="PTHR32026:SF10">
    <property type="entry name" value="METHYLTRANSFERASE-LIKE PROTEIN 24-RELATED"/>
    <property type="match status" value="1"/>
</dbReference>
<sequence>MHDLFSHRGNDEWSFEEEIVNFGCEVYTFDPSLKMGPHLHKPSIWFYPFGISHFNEDNRQLENVKGELLYLTKKETADCELCHNVARTEKTEEQNNNRFTVMAHCGQKRRADKQRNSRLSDMPQRGQERKVEETEEQRNSRLVRQDVSRDLRE</sequence>
<reference evidence="2 3" key="1">
    <citation type="journal article" date="2019" name="Sci. Rep.">
        <title>Orb-weaving spider Araneus ventricosus genome elucidates the spidroin gene catalogue.</title>
        <authorList>
            <person name="Kono N."/>
            <person name="Nakamura H."/>
            <person name="Ohtoshi R."/>
            <person name="Moran D.A.P."/>
            <person name="Shinohara A."/>
            <person name="Yoshida Y."/>
            <person name="Fujiwara M."/>
            <person name="Mori M."/>
            <person name="Tomita M."/>
            <person name="Arakawa K."/>
        </authorList>
    </citation>
    <scope>NUCLEOTIDE SEQUENCE [LARGE SCALE GENOMIC DNA]</scope>
</reference>
<feature type="region of interest" description="Disordered" evidence="1">
    <location>
        <begin position="103"/>
        <end position="153"/>
    </location>
</feature>
<feature type="compositionally biased region" description="Basic and acidic residues" evidence="1">
    <location>
        <begin position="126"/>
        <end position="153"/>
    </location>
</feature>
<name>A0A4Y2H0E2_ARAVE</name>
<organism evidence="2 3">
    <name type="scientific">Araneus ventricosus</name>
    <name type="common">Orbweaver spider</name>
    <name type="synonym">Epeira ventricosa</name>
    <dbReference type="NCBI Taxonomy" id="182803"/>
    <lineage>
        <taxon>Eukaryota</taxon>
        <taxon>Metazoa</taxon>
        <taxon>Ecdysozoa</taxon>
        <taxon>Arthropoda</taxon>
        <taxon>Chelicerata</taxon>
        <taxon>Arachnida</taxon>
        <taxon>Araneae</taxon>
        <taxon>Araneomorphae</taxon>
        <taxon>Entelegynae</taxon>
        <taxon>Araneoidea</taxon>
        <taxon>Araneidae</taxon>
        <taxon>Araneus</taxon>
    </lineage>
</organism>